<evidence type="ECO:0000313" key="1">
    <source>
        <dbReference type="EMBL" id="KAK8743187.1"/>
    </source>
</evidence>
<dbReference type="AlphaFoldDB" id="A0AAW0XUP2"/>
<evidence type="ECO:0000313" key="2">
    <source>
        <dbReference type="Proteomes" id="UP001445076"/>
    </source>
</evidence>
<feature type="non-terminal residue" evidence="1">
    <location>
        <position position="1"/>
    </location>
</feature>
<reference evidence="1 2" key="1">
    <citation type="journal article" date="2024" name="BMC Genomics">
        <title>Genome assembly of redclaw crayfish (Cherax quadricarinatus) provides insights into its immune adaptation and hypoxia tolerance.</title>
        <authorList>
            <person name="Liu Z."/>
            <person name="Zheng J."/>
            <person name="Li H."/>
            <person name="Fang K."/>
            <person name="Wang S."/>
            <person name="He J."/>
            <person name="Zhou D."/>
            <person name="Weng S."/>
            <person name="Chi M."/>
            <person name="Gu Z."/>
            <person name="He J."/>
            <person name="Li F."/>
            <person name="Wang M."/>
        </authorList>
    </citation>
    <scope>NUCLEOTIDE SEQUENCE [LARGE SCALE GENOMIC DNA]</scope>
    <source>
        <strain evidence="1">ZL_2023a</strain>
    </source>
</reference>
<dbReference type="EMBL" id="JARKIK010000026">
    <property type="protein sequence ID" value="KAK8743191.1"/>
    <property type="molecule type" value="Genomic_DNA"/>
</dbReference>
<dbReference type="EMBL" id="JARKIK010000026">
    <property type="protein sequence ID" value="KAK8743189.1"/>
    <property type="molecule type" value="Genomic_DNA"/>
</dbReference>
<comment type="caution">
    <text evidence="1">The sequence shown here is derived from an EMBL/GenBank/DDBJ whole genome shotgun (WGS) entry which is preliminary data.</text>
</comment>
<reference evidence="1" key="2">
    <citation type="submission" date="2024-01" db="EMBL/GenBank/DDBJ databases">
        <authorList>
            <person name="He J."/>
            <person name="Wang M."/>
            <person name="Zheng J."/>
            <person name="Liu Z."/>
        </authorList>
    </citation>
    <scope>NUCLEOTIDE SEQUENCE</scope>
    <source>
        <strain evidence="1">ZL_2023a</strain>
        <tissue evidence="1">Muscle</tissue>
    </source>
</reference>
<sequence length="106" mass="11420">VNCGVGSVRRSADLDLPASALNIFVTHRTPNLLRLPDILWIAASGLILQRIQPRKLYFAYILTEGCEVRGAVCGSPGQGGPLCTTEAHPTLHQKCARSQVAGQQQQ</sequence>
<accession>A0AAW0XUP2</accession>
<organism evidence="1 2">
    <name type="scientific">Cherax quadricarinatus</name>
    <name type="common">Australian red claw crayfish</name>
    <dbReference type="NCBI Taxonomy" id="27406"/>
    <lineage>
        <taxon>Eukaryota</taxon>
        <taxon>Metazoa</taxon>
        <taxon>Ecdysozoa</taxon>
        <taxon>Arthropoda</taxon>
        <taxon>Crustacea</taxon>
        <taxon>Multicrustacea</taxon>
        <taxon>Malacostraca</taxon>
        <taxon>Eumalacostraca</taxon>
        <taxon>Eucarida</taxon>
        <taxon>Decapoda</taxon>
        <taxon>Pleocyemata</taxon>
        <taxon>Astacidea</taxon>
        <taxon>Parastacoidea</taxon>
        <taxon>Parastacidae</taxon>
        <taxon>Cherax</taxon>
    </lineage>
</organism>
<gene>
    <name evidence="1" type="ORF">OTU49_001586</name>
</gene>
<protein>
    <submittedName>
        <fullName evidence="1">Uncharacterized protein</fullName>
    </submittedName>
</protein>
<name>A0AAW0XUP2_CHEQU</name>
<dbReference type="Proteomes" id="UP001445076">
    <property type="component" value="Unassembled WGS sequence"/>
</dbReference>
<proteinExistence type="predicted"/>
<keyword evidence="2" id="KW-1185">Reference proteome</keyword>
<dbReference type="EMBL" id="JARKIK010000026">
    <property type="protein sequence ID" value="KAK8743187.1"/>
    <property type="molecule type" value="Genomic_DNA"/>
</dbReference>